<keyword evidence="2" id="KW-1185">Reference proteome</keyword>
<reference evidence="1" key="1">
    <citation type="journal article" date="2023" name="Insect Mol. Biol.">
        <title>Genome sequencing provides insights into the evolution of gene families encoding plant cell wall-degrading enzymes in longhorned beetles.</title>
        <authorList>
            <person name="Shin N.R."/>
            <person name="Okamura Y."/>
            <person name="Kirsch R."/>
            <person name="Pauchet Y."/>
        </authorList>
    </citation>
    <scope>NUCLEOTIDE SEQUENCE</scope>
    <source>
        <strain evidence="1">MMC_N1</strain>
    </source>
</reference>
<dbReference type="Proteomes" id="UP001162164">
    <property type="component" value="Unassembled WGS sequence"/>
</dbReference>
<evidence type="ECO:0000313" key="1">
    <source>
        <dbReference type="EMBL" id="KAJ8977895.1"/>
    </source>
</evidence>
<dbReference type="EMBL" id="JAPWTJ010000494">
    <property type="protein sequence ID" value="KAJ8977895.1"/>
    <property type="molecule type" value="Genomic_DNA"/>
</dbReference>
<name>A0ABQ9JIL6_9CUCU</name>
<sequence length="70" mass="8011">MSCYKIGNIKVITYIISNVHITQVLYLIWGDGTHKKDARQPFPKQVPTVQMGVESPQCTQLKRKIVHEDS</sequence>
<gene>
    <name evidence="1" type="ORF">NQ317_012396</name>
</gene>
<proteinExistence type="predicted"/>
<accession>A0ABQ9JIL6</accession>
<evidence type="ECO:0000313" key="2">
    <source>
        <dbReference type="Proteomes" id="UP001162164"/>
    </source>
</evidence>
<protein>
    <submittedName>
        <fullName evidence="1">Uncharacterized protein</fullName>
    </submittedName>
</protein>
<comment type="caution">
    <text evidence="1">The sequence shown here is derived from an EMBL/GenBank/DDBJ whole genome shotgun (WGS) entry which is preliminary data.</text>
</comment>
<organism evidence="1 2">
    <name type="scientific">Molorchus minor</name>
    <dbReference type="NCBI Taxonomy" id="1323400"/>
    <lineage>
        <taxon>Eukaryota</taxon>
        <taxon>Metazoa</taxon>
        <taxon>Ecdysozoa</taxon>
        <taxon>Arthropoda</taxon>
        <taxon>Hexapoda</taxon>
        <taxon>Insecta</taxon>
        <taxon>Pterygota</taxon>
        <taxon>Neoptera</taxon>
        <taxon>Endopterygota</taxon>
        <taxon>Coleoptera</taxon>
        <taxon>Polyphaga</taxon>
        <taxon>Cucujiformia</taxon>
        <taxon>Chrysomeloidea</taxon>
        <taxon>Cerambycidae</taxon>
        <taxon>Lamiinae</taxon>
        <taxon>Monochamini</taxon>
        <taxon>Molorchus</taxon>
    </lineage>
</organism>